<sequence length="152" mass="18128">MQTTKWILDRETAIASLRDTRLCLLTYPMLIYPNKLFDELEKLSHKTISRKQIPDWATFVKEDRDMTSAAFYKVFFDQMDPAELVLLVTDEGHEKGCFFKFYIHEFMDFSEWYEAYFNRDIFQFSDYVALFPGLHKMKVTDDEGGVSEIDIW</sequence>
<accession>A0A1I0RNT5</accession>
<dbReference type="OrthoDB" id="677703at2"/>
<gene>
    <name evidence="1" type="ORF">SAMN04488122_3081</name>
</gene>
<evidence type="ECO:0000313" key="1">
    <source>
        <dbReference type="EMBL" id="SEW42243.1"/>
    </source>
</evidence>
<reference evidence="2" key="1">
    <citation type="submission" date="2016-10" db="EMBL/GenBank/DDBJ databases">
        <authorList>
            <person name="Varghese N."/>
            <person name="Submissions S."/>
        </authorList>
    </citation>
    <scope>NUCLEOTIDE SEQUENCE [LARGE SCALE GENOMIC DNA]</scope>
    <source>
        <strain evidence="2">DSM 3695</strain>
    </source>
</reference>
<organism evidence="1 2">
    <name type="scientific">Chitinophaga arvensicola</name>
    <dbReference type="NCBI Taxonomy" id="29529"/>
    <lineage>
        <taxon>Bacteria</taxon>
        <taxon>Pseudomonadati</taxon>
        <taxon>Bacteroidota</taxon>
        <taxon>Chitinophagia</taxon>
        <taxon>Chitinophagales</taxon>
        <taxon>Chitinophagaceae</taxon>
        <taxon>Chitinophaga</taxon>
    </lineage>
</organism>
<dbReference type="AlphaFoldDB" id="A0A1I0RNT5"/>
<protein>
    <submittedName>
        <fullName evidence="1">Uncharacterized protein</fullName>
    </submittedName>
</protein>
<dbReference type="EMBL" id="FOJG01000001">
    <property type="protein sequence ID" value="SEW42243.1"/>
    <property type="molecule type" value="Genomic_DNA"/>
</dbReference>
<proteinExistence type="predicted"/>
<dbReference type="RefSeq" id="WP_143059166.1">
    <property type="nucleotide sequence ID" value="NZ_FOJG01000001.1"/>
</dbReference>
<name>A0A1I0RNT5_9BACT</name>
<evidence type="ECO:0000313" key="2">
    <source>
        <dbReference type="Proteomes" id="UP000199310"/>
    </source>
</evidence>
<dbReference type="Proteomes" id="UP000199310">
    <property type="component" value="Unassembled WGS sequence"/>
</dbReference>
<keyword evidence="2" id="KW-1185">Reference proteome</keyword>